<evidence type="ECO:0000256" key="1">
    <source>
        <dbReference type="SAM" id="SignalP"/>
    </source>
</evidence>
<comment type="caution">
    <text evidence="2">The sequence shown here is derived from an EMBL/GenBank/DDBJ whole genome shotgun (WGS) entry which is preliminary data.</text>
</comment>
<dbReference type="SUPFAM" id="SSF48452">
    <property type="entry name" value="TPR-like"/>
    <property type="match status" value="1"/>
</dbReference>
<feature type="signal peptide" evidence="1">
    <location>
        <begin position="1"/>
        <end position="26"/>
    </location>
</feature>
<name>A0A6N6N5Y4_9BACT</name>
<proteinExistence type="predicted"/>
<keyword evidence="3" id="KW-1185">Reference proteome</keyword>
<evidence type="ECO:0000313" key="3">
    <source>
        <dbReference type="Proteomes" id="UP000438699"/>
    </source>
</evidence>
<dbReference type="InterPro" id="IPR011990">
    <property type="entry name" value="TPR-like_helical_dom_sf"/>
</dbReference>
<dbReference type="OrthoDB" id="5458536at2"/>
<keyword evidence="1" id="KW-0732">Signal</keyword>
<dbReference type="EMBL" id="WAIE01000001">
    <property type="protein sequence ID" value="KAB1443303.1"/>
    <property type="molecule type" value="Genomic_DNA"/>
</dbReference>
<dbReference type="Pfam" id="PF14559">
    <property type="entry name" value="TPR_19"/>
    <property type="match status" value="1"/>
</dbReference>
<feature type="chain" id="PRO_5027049841" evidence="1">
    <location>
        <begin position="27"/>
        <end position="174"/>
    </location>
</feature>
<organism evidence="2 3">
    <name type="scientific">Pseudodesulfovibrio senegalensis</name>
    <dbReference type="NCBI Taxonomy" id="1721087"/>
    <lineage>
        <taxon>Bacteria</taxon>
        <taxon>Pseudomonadati</taxon>
        <taxon>Thermodesulfobacteriota</taxon>
        <taxon>Desulfovibrionia</taxon>
        <taxon>Desulfovibrionales</taxon>
        <taxon>Desulfovibrionaceae</taxon>
    </lineage>
</organism>
<reference evidence="2 3" key="1">
    <citation type="journal article" date="2017" name="Int. J. Syst. Evol. Microbiol.">
        <title>Desulfovibrio senegalensis sp. nov., a mesophilic sulfate reducer isolated from marine sediment.</title>
        <authorList>
            <person name="Thioye A."/>
            <person name="Gam Z.B.A."/>
            <person name="Mbengue M."/>
            <person name="Cayol J.L."/>
            <person name="Joseph-Bartoli M."/>
            <person name="Toure-Kane C."/>
            <person name="Labat M."/>
        </authorList>
    </citation>
    <scope>NUCLEOTIDE SEQUENCE [LARGE SCALE GENOMIC DNA]</scope>
    <source>
        <strain evidence="2 3">DSM 101509</strain>
    </source>
</reference>
<sequence>MKGNAQTWGAVICLLLALLACTPQSAGVGASVGTGTGGGGLMVSIHQEFLYDGPGAAYSQNRGSLLLFKDGRYEAAAAAFAKTLAKYPGNTDALYFLGLSLVASGERDKGFALLARFRDPLRFRLSSETRWWASYLSKKPDLAVPDILATMRRIRAEAYREGMREKRENLFGFP</sequence>
<gene>
    <name evidence="2" type="ORF">F8A88_03310</name>
</gene>
<dbReference type="Gene3D" id="1.25.40.10">
    <property type="entry name" value="Tetratricopeptide repeat domain"/>
    <property type="match status" value="1"/>
</dbReference>
<dbReference type="RefSeq" id="WP_151149635.1">
    <property type="nucleotide sequence ID" value="NZ_WAIE01000001.1"/>
</dbReference>
<evidence type="ECO:0000313" key="2">
    <source>
        <dbReference type="EMBL" id="KAB1443303.1"/>
    </source>
</evidence>
<protein>
    <submittedName>
        <fullName evidence="2">Tetratricopeptide repeat protein</fullName>
    </submittedName>
</protein>
<dbReference type="AlphaFoldDB" id="A0A6N6N5Y4"/>
<dbReference type="Proteomes" id="UP000438699">
    <property type="component" value="Unassembled WGS sequence"/>
</dbReference>
<accession>A0A6N6N5Y4</accession>
<dbReference type="PROSITE" id="PS51257">
    <property type="entry name" value="PROKAR_LIPOPROTEIN"/>
    <property type="match status" value="1"/>
</dbReference>